<dbReference type="Proteomes" id="UP001153069">
    <property type="component" value="Unassembled WGS sequence"/>
</dbReference>
<dbReference type="OrthoDB" id="52456at2759"/>
<evidence type="ECO:0000313" key="2">
    <source>
        <dbReference type="Proteomes" id="UP001153069"/>
    </source>
</evidence>
<gene>
    <name evidence="1" type="ORF">SEMRO_1770_G296530.1</name>
</gene>
<proteinExistence type="predicted"/>
<evidence type="ECO:0000313" key="1">
    <source>
        <dbReference type="EMBL" id="CAB9526059.1"/>
    </source>
</evidence>
<reference evidence="1" key="1">
    <citation type="submission" date="2020-06" db="EMBL/GenBank/DDBJ databases">
        <authorList>
            <consortium name="Plant Systems Biology data submission"/>
        </authorList>
    </citation>
    <scope>NUCLEOTIDE SEQUENCE</scope>
    <source>
        <strain evidence="1">D6</strain>
    </source>
</reference>
<name>A0A9N8EU62_9STRA</name>
<comment type="caution">
    <text evidence="1">The sequence shown here is derived from an EMBL/GenBank/DDBJ whole genome shotgun (WGS) entry which is preliminary data.</text>
</comment>
<dbReference type="EMBL" id="CAICTM010001768">
    <property type="protein sequence ID" value="CAB9526059.1"/>
    <property type="molecule type" value="Genomic_DNA"/>
</dbReference>
<organism evidence="1 2">
    <name type="scientific">Seminavis robusta</name>
    <dbReference type="NCBI Taxonomy" id="568900"/>
    <lineage>
        <taxon>Eukaryota</taxon>
        <taxon>Sar</taxon>
        <taxon>Stramenopiles</taxon>
        <taxon>Ochrophyta</taxon>
        <taxon>Bacillariophyta</taxon>
        <taxon>Bacillariophyceae</taxon>
        <taxon>Bacillariophycidae</taxon>
        <taxon>Naviculales</taxon>
        <taxon>Naviculaceae</taxon>
        <taxon>Seminavis</taxon>
    </lineage>
</organism>
<accession>A0A9N8EU62</accession>
<protein>
    <submittedName>
        <fullName evidence="1">Uncharacterized protein</fullName>
    </submittedName>
</protein>
<dbReference type="AlphaFoldDB" id="A0A9N8EU62"/>
<keyword evidence="2" id="KW-1185">Reference proteome</keyword>
<sequence length="113" mass="12277">MSSSSSRTNLVPFFLLNLEGGKTKVLFTVPSNLALTLIRHPVLCRGAAFDLKLDEGYDQQEPDHPGEPSSTTCFLFTIFESPHPEATAGAISERLASRVTDSCENPLSTVFGF</sequence>